<dbReference type="Gene3D" id="3.90.1150.10">
    <property type="entry name" value="Aspartate Aminotransferase, domain 1"/>
    <property type="match status" value="1"/>
</dbReference>
<name>A0A1F4URF0_UNCKA</name>
<evidence type="ECO:0000256" key="1">
    <source>
        <dbReference type="RuleBase" id="RU004508"/>
    </source>
</evidence>
<dbReference type="EMBL" id="MEUX01000014">
    <property type="protein sequence ID" value="OGC47482.1"/>
    <property type="molecule type" value="Genomic_DNA"/>
</dbReference>
<keyword evidence="1" id="KW-0663">Pyridoxal phosphate</keyword>
<dbReference type="InterPro" id="IPR015422">
    <property type="entry name" value="PyrdxlP-dep_Trfase_small"/>
</dbReference>
<evidence type="ECO:0000313" key="3">
    <source>
        <dbReference type="Proteomes" id="UP000176444"/>
    </source>
</evidence>
<organism evidence="2 3">
    <name type="scientific">candidate division WWE3 bacterium RIFCSPHIGHO2_01_FULL_35_17</name>
    <dbReference type="NCBI Taxonomy" id="1802614"/>
    <lineage>
        <taxon>Bacteria</taxon>
        <taxon>Katanobacteria</taxon>
    </lineage>
</organism>
<feature type="non-terminal residue" evidence="2">
    <location>
        <position position="376"/>
    </location>
</feature>
<dbReference type="GO" id="GO:0000271">
    <property type="term" value="P:polysaccharide biosynthetic process"/>
    <property type="evidence" value="ECO:0007669"/>
    <property type="project" value="TreeGrafter"/>
</dbReference>
<dbReference type="PANTHER" id="PTHR30244:SF34">
    <property type="entry name" value="DTDP-4-AMINO-4,6-DIDEOXYGALACTOSE TRANSAMINASE"/>
    <property type="match status" value="1"/>
</dbReference>
<proteinExistence type="inferred from homology"/>
<protein>
    <recommendedName>
        <fullName evidence="4">DegT/DnrJ/EryC1/StrS aminotransferase</fullName>
    </recommendedName>
</protein>
<dbReference type="AlphaFoldDB" id="A0A1F4URF0"/>
<dbReference type="SUPFAM" id="SSF53383">
    <property type="entry name" value="PLP-dependent transferases"/>
    <property type="match status" value="1"/>
</dbReference>
<dbReference type="GO" id="GO:0030170">
    <property type="term" value="F:pyridoxal phosphate binding"/>
    <property type="evidence" value="ECO:0007669"/>
    <property type="project" value="TreeGrafter"/>
</dbReference>
<gene>
    <name evidence="2" type="ORF">A2713_00280</name>
</gene>
<evidence type="ECO:0000313" key="2">
    <source>
        <dbReference type="EMBL" id="OGC47482.1"/>
    </source>
</evidence>
<accession>A0A1F4URF0</accession>
<dbReference type="Gene3D" id="3.40.640.10">
    <property type="entry name" value="Type I PLP-dependent aspartate aminotransferase-like (Major domain)"/>
    <property type="match status" value="1"/>
</dbReference>
<dbReference type="InterPro" id="IPR015421">
    <property type="entry name" value="PyrdxlP-dep_Trfase_major"/>
</dbReference>
<dbReference type="InterPro" id="IPR015424">
    <property type="entry name" value="PyrdxlP-dep_Trfase"/>
</dbReference>
<dbReference type="Proteomes" id="UP000176444">
    <property type="component" value="Unassembled WGS sequence"/>
</dbReference>
<comment type="caution">
    <text evidence="2">The sequence shown here is derived from an EMBL/GenBank/DDBJ whole genome shotgun (WGS) entry which is preliminary data.</text>
</comment>
<evidence type="ECO:0008006" key="4">
    <source>
        <dbReference type="Google" id="ProtNLM"/>
    </source>
</evidence>
<reference evidence="2 3" key="1">
    <citation type="journal article" date="2016" name="Nat. Commun.">
        <title>Thousands of microbial genomes shed light on interconnected biogeochemical processes in an aquifer system.</title>
        <authorList>
            <person name="Anantharaman K."/>
            <person name="Brown C.T."/>
            <person name="Hug L.A."/>
            <person name="Sharon I."/>
            <person name="Castelle C.J."/>
            <person name="Probst A.J."/>
            <person name="Thomas B.C."/>
            <person name="Singh A."/>
            <person name="Wilkins M.J."/>
            <person name="Karaoz U."/>
            <person name="Brodie E.L."/>
            <person name="Williams K.H."/>
            <person name="Hubbard S.S."/>
            <person name="Banfield J.F."/>
        </authorList>
    </citation>
    <scope>NUCLEOTIDE SEQUENCE [LARGE SCALE GENOMIC DNA]</scope>
</reference>
<comment type="similarity">
    <text evidence="1">Belongs to the DegT/DnrJ/EryC1 family.</text>
</comment>
<dbReference type="PANTHER" id="PTHR30244">
    <property type="entry name" value="TRANSAMINASE"/>
    <property type="match status" value="1"/>
</dbReference>
<sequence>MSIFNSLGSNYNLKYVIKSLLSNADKSNQKLKNFLEKKYDGKAILTYKGREALTLALKILNLPKESLAAINGFTCYAVYKAIEKAGCKPLCLDLEEKNTDLNFSSRTLEKTLKENKNIKVVVIQNTLGYPCDIEKIAQICMERNIILIEDLAHCVGVKYHDGREAGSVGDFVALSFSQDKIIDAVSGGALIIRNKKLRNLNLASQGDALRSYQMLRDKFYPLLTYKIRKLYNLGLGKPLHFMLKALNLLSKPMREDLYGFYSLPNWYCNLALIEFNKLGQQLNHRREIAKIYAENLNKKILSSNIIKKILSSNIIKKILSSSNLRFPIFVDNRADLIRFLKKSKIFISDIWYDSIAPECPNAVKISHEILNLPTHI</sequence>
<dbReference type="InterPro" id="IPR000653">
    <property type="entry name" value="DegT/StrS_aminotransferase"/>
</dbReference>
<dbReference type="GO" id="GO:0008483">
    <property type="term" value="F:transaminase activity"/>
    <property type="evidence" value="ECO:0007669"/>
    <property type="project" value="TreeGrafter"/>
</dbReference>
<dbReference type="Pfam" id="PF01041">
    <property type="entry name" value="DegT_DnrJ_EryC1"/>
    <property type="match status" value="1"/>
</dbReference>